<name>A0A1Z4BYB4_9GAMM</name>
<reference evidence="1 3" key="1">
    <citation type="submission" date="2017-06" db="EMBL/GenBank/DDBJ databases">
        <title>Genome Sequencing of the methanotroph Methylovulum psychrotolerants str. HV10-M2 isolated from a high-altitude environment.</title>
        <authorList>
            <person name="Mateos-Rivera A."/>
        </authorList>
    </citation>
    <scope>NUCLEOTIDE SEQUENCE [LARGE SCALE GENOMIC DNA]</scope>
    <source>
        <strain evidence="1 3">HV10_M2</strain>
    </source>
</reference>
<evidence type="ECO:0000313" key="4">
    <source>
        <dbReference type="Proteomes" id="UP000237423"/>
    </source>
</evidence>
<dbReference type="EMBL" id="PGFZ01000007">
    <property type="protein sequence ID" value="POZ51175.1"/>
    <property type="molecule type" value="Genomic_DNA"/>
</dbReference>
<keyword evidence="3" id="KW-1185">Reference proteome</keyword>
<organism evidence="1 3">
    <name type="scientific">Methylovulum psychrotolerans</name>
    <dbReference type="NCBI Taxonomy" id="1704499"/>
    <lineage>
        <taxon>Bacteria</taxon>
        <taxon>Pseudomonadati</taxon>
        <taxon>Pseudomonadota</taxon>
        <taxon>Gammaproteobacteria</taxon>
        <taxon>Methylococcales</taxon>
        <taxon>Methylococcaceae</taxon>
        <taxon>Methylovulum</taxon>
    </lineage>
</organism>
<evidence type="ECO:0000313" key="2">
    <source>
        <dbReference type="EMBL" id="POZ51175.1"/>
    </source>
</evidence>
<evidence type="ECO:0000313" key="1">
    <source>
        <dbReference type="EMBL" id="ASF46233.1"/>
    </source>
</evidence>
<proteinExistence type="predicted"/>
<dbReference type="RefSeq" id="WP_088619107.1">
    <property type="nucleotide sequence ID" value="NZ_CP022129.1"/>
</dbReference>
<accession>A0A1Z4BYB4</accession>
<gene>
    <name evidence="2" type="ORF">AADEFJLK_03138</name>
    <name evidence="1" type="ORF">CEK71_09150</name>
</gene>
<evidence type="ECO:0000313" key="3">
    <source>
        <dbReference type="Proteomes" id="UP000197019"/>
    </source>
</evidence>
<dbReference type="Proteomes" id="UP000197019">
    <property type="component" value="Chromosome"/>
</dbReference>
<dbReference type="NCBIfam" id="TIGR04073">
    <property type="entry name" value="exo_TIGR04073"/>
    <property type="match status" value="1"/>
</dbReference>
<dbReference type="OrthoDB" id="8548499at2"/>
<reference evidence="2 4" key="2">
    <citation type="submission" date="2017-11" db="EMBL/GenBank/DDBJ databases">
        <title>Draft Genome Sequence of Methylobacter psychrotolerans Sph1T, an Obligate Methanotroph from Low-Temperature Environments.</title>
        <authorList>
            <person name="Oshkin I.Y."/>
            <person name="Miroshnikov K."/>
            <person name="Belova S.E."/>
            <person name="Korzhenkov A."/>
            <person name="Toshchakov S.V."/>
            <person name="Dedysh S.N."/>
        </authorList>
    </citation>
    <scope>NUCLEOTIDE SEQUENCE [LARGE SCALE GENOMIC DNA]</scope>
    <source>
        <strain evidence="2 4">Sph1</strain>
    </source>
</reference>
<dbReference type="InterPro" id="IPR023824">
    <property type="entry name" value="CHP04073_exosortase-affil"/>
</dbReference>
<dbReference type="KEGG" id="mpsy:CEK71_09150"/>
<dbReference type="Proteomes" id="UP000237423">
    <property type="component" value="Unassembled WGS sequence"/>
</dbReference>
<protein>
    <submittedName>
        <fullName evidence="1 2">Exosortase</fullName>
    </submittedName>
</protein>
<dbReference type="EMBL" id="CP022129">
    <property type="protein sequence ID" value="ASF46233.1"/>
    <property type="molecule type" value="Genomic_DNA"/>
</dbReference>
<sequence length="203" mass="22075">MIKSNRFFVSFVCAGLITLYLPQGHADVYDDKTTNAAMLDEIQSQAPCSYGQRINEKALRTVANLTFAPAEIPKNIINTTNDGNIFYGVVGGFLKGTINTIGRIGTGVVDLITLPIPTKPVAYPLYVWEDFEKDTSYGSMLRSDSCPYKDDMVIASPDPAAAAKKAPAGGVIVPSRQVIDGGPTYNNQTNRKLDGVFKQQMMK</sequence>
<dbReference type="AlphaFoldDB" id="A0A1Z4BYB4"/>